<dbReference type="EMBL" id="RBKV01000001">
    <property type="protein sequence ID" value="RKR96106.1"/>
    <property type="molecule type" value="Genomic_DNA"/>
</dbReference>
<protein>
    <submittedName>
        <fullName evidence="1">Broad specificity phosphatase PhoE</fullName>
    </submittedName>
</protein>
<dbReference type="RefSeq" id="WP_062800115.1">
    <property type="nucleotide sequence ID" value="NZ_RBKV01000001.1"/>
</dbReference>
<accession>A0A495K4A6</accession>
<dbReference type="SUPFAM" id="SSF53254">
    <property type="entry name" value="Phosphoglycerate mutase-like"/>
    <property type="match status" value="1"/>
</dbReference>
<proteinExistence type="predicted"/>
<organism evidence="1 2">
    <name type="scientific">Williamsia marianensis</name>
    <dbReference type="NCBI Taxonomy" id="85044"/>
    <lineage>
        <taxon>Bacteria</taxon>
        <taxon>Bacillati</taxon>
        <taxon>Actinomycetota</taxon>
        <taxon>Actinomycetes</taxon>
        <taxon>Mycobacteriales</taxon>
        <taxon>Nocardiaceae</taxon>
        <taxon>Williamsia</taxon>
    </lineage>
</organism>
<dbReference type="AlphaFoldDB" id="A0A495K4A6"/>
<dbReference type="InterPro" id="IPR013078">
    <property type="entry name" value="His_Pase_superF_clade-1"/>
</dbReference>
<evidence type="ECO:0000313" key="2">
    <source>
        <dbReference type="Proteomes" id="UP000274762"/>
    </source>
</evidence>
<dbReference type="OrthoDB" id="7502553at2"/>
<dbReference type="InterPro" id="IPR029033">
    <property type="entry name" value="His_PPase_superfam"/>
</dbReference>
<comment type="caution">
    <text evidence="1">The sequence shown here is derived from an EMBL/GenBank/DDBJ whole genome shotgun (WGS) entry which is preliminary data.</text>
</comment>
<reference evidence="1 2" key="1">
    <citation type="submission" date="2018-10" db="EMBL/GenBank/DDBJ databases">
        <title>Sequencing the genomes of 1000 actinobacteria strains.</title>
        <authorList>
            <person name="Klenk H.-P."/>
        </authorList>
    </citation>
    <scope>NUCLEOTIDE SEQUENCE [LARGE SCALE GENOMIC DNA]</scope>
    <source>
        <strain evidence="1 2">DSM 44343</strain>
    </source>
</reference>
<dbReference type="Proteomes" id="UP000274762">
    <property type="component" value="Unassembled WGS sequence"/>
</dbReference>
<sequence length="190" mass="20267">MTGQPPLDLTVVVAARTGPNATLTFGSHDEPLDTRGQADATGLRLHSGAKVFVAPDVSARDTARLMGARDAHVEPALRAMDLGRWGGLRPDQVDPVELGQWFTDPAAAPHAGESVVDFVGRLAEWLHDRGGDDVAVVVAGGTAQGIVAAAIGADFFSIEVRPADVIRLRRRGGRWRLRPGVRESVNRLEK</sequence>
<dbReference type="Gene3D" id="3.40.50.1240">
    <property type="entry name" value="Phosphoglycerate mutase-like"/>
    <property type="match status" value="1"/>
</dbReference>
<name>A0A495K4A6_WILMA</name>
<dbReference type="Pfam" id="PF00300">
    <property type="entry name" value="His_Phos_1"/>
    <property type="match status" value="1"/>
</dbReference>
<gene>
    <name evidence="1" type="ORF">DFJ75_2945</name>
</gene>
<evidence type="ECO:0000313" key="1">
    <source>
        <dbReference type="EMBL" id="RKR96106.1"/>
    </source>
</evidence>